<evidence type="ECO:0000256" key="4">
    <source>
        <dbReference type="RuleBase" id="RU362063"/>
    </source>
</evidence>
<comment type="caution">
    <text evidence="6">The sequence shown here is derived from an EMBL/GenBank/DDBJ whole genome shotgun (WGS) entry which is preliminary data.</text>
</comment>
<reference evidence="6 7" key="1">
    <citation type="submission" date="2018-09" db="EMBL/GenBank/DDBJ databases">
        <authorList>
            <person name="Zhu H."/>
        </authorList>
    </citation>
    <scope>NUCLEOTIDE SEQUENCE [LARGE SCALE GENOMIC DNA]</scope>
    <source>
        <strain evidence="6 7">K2R01-6</strain>
    </source>
</reference>
<dbReference type="GO" id="GO:0044780">
    <property type="term" value="P:bacterial-type flagellum assembly"/>
    <property type="evidence" value="ECO:0007669"/>
    <property type="project" value="InterPro"/>
</dbReference>
<keyword evidence="2 4" id="KW-0732">Signal</keyword>
<comment type="function">
    <text evidence="4">Involved in the assembly process of the P-ring formation. It may associate with FlgF on the rod constituting a structure essential for the P-ring assembly or may act as a modulator protein for the P-ring assembly.</text>
</comment>
<sequence length="149" mass="15119">MRLFLSAVLVAAPGALHAQVAPATVDTPVLVRVIEKGEPISPGDFAVEPRPASVARGAIAPIEAAGLEAARRLMAGAPVRAADLAKPQMVRRGEAVTIALRSGALSITTAGRALSGGGKGDPVRVVSLSTNRTLDAVIEGSSRVRVTGQ</sequence>
<evidence type="ECO:0000256" key="3">
    <source>
        <dbReference type="ARBA" id="ARBA00022764"/>
    </source>
</evidence>
<proteinExistence type="inferred from homology"/>
<dbReference type="Gene3D" id="2.30.30.760">
    <property type="match status" value="1"/>
</dbReference>
<dbReference type="NCBIfam" id="TIGR03170">
    <property type="entry name" value="flgA_cterm"/>
    <property type="match status" value="1"/>
</dbReference>
<dbReference type="PANTHER" id="PTHR36307">
    <property type="entry name" value="FLAGELLA BASAL BODY P-RING FORMATION PROTEIN FLGA"/>
    <property type="match status" value="1"/>
</dbReference>
<evidence type="ECO:0000259" key="5">
    <source>
        <dbReference type="SMART" id="SM00858"/>
    </source>
</evidence>
<keyword evidence="6" id="KW-0969">Cilium</keyword>
<dbReference type="SMART" id="SM00858">
    <property type="entry name" value="SAF"/>
    <property type="match status" value="1"/>
</dbReference>
<evidence type="ECO:0000256" key="2">
    <source>
        <dbReference type="ARBA" id="ARBA00022729"/>
    </source>
</evidence>
<dbReference type="OrthoDB" id="7619725at2"/>
<dbReference type="InterPro" id="IPR039246">
    <property type="entry name" value="Flagellar_FlgA"/>
</dbReference>
<dbReference type="CDD" id="cd11614">
    <property type="entry name" value="SAF_CpaB_FlgA_like"/>
    <property type="match status" value="1"/>
</dbReference>
<organism evidence="6 7">
    <name type="scientific">Sphingomonas cavernae</name>
    <dbReference type="NCBI Taxonomy" id="2320861"/>
    <lineage>
        <taxon>Bacteria</taxon>
        <taxon>Pseudomonadati</taxon>
        <taxon>Pseudomonadota</taxon>
        <taxon>Alphaproteobacteria</taxon>
        <taxon>Sphingomonadales</taxon>
        <taxon>Sphingomonadaceae</taxon>
        <taxon>Sphingomonas</taxon>
    </lineage>
</organism>
<dbReference type="InterPro" id="IPR013974">
    <property type="entry name" value="SAF"/>
</dbReference>
<evidence type="ECO:0000313" key="7">
    <source>
        <dbReference type="Proteomes" id="UP000286100"/>
    </source>
</evidence>
<gene>
    <name evidence="6" type="primary">flgA</name>
    <name evidence="6" type="ORF">D3876_17855</name>
</gene>
<keyword evidence="7" id="KW-1185">Reference proteome</keyword>
<keyword evidence="3 4" id="KW-0574">Periplasm</keyword>
<dbReference type="RefSeq" id="WP_119764797.1">
    <property type="nucleotide sequence ID" value="NZ_QYUM01000004.1"/>
</dbReference>
<dbReference type="AlphaFoldDB" id="A0A418W700"/>
<dbReference type="EMBL" id="QYUM01000004">
    <property type="protein sequence ID" value="RJF85748.1"/>
    <property type="molecule type" value="Genomic_DNA"/>
</dbReference>
<dbReference type="InterPro" id="IPR017585">
    <property type="entry name" value="SAF_FlgA"/>
</dbReference>
<dbReference type="Pfam" id="PF13144">
    <property type="entry name" value="ChapFlgA"/>
    <property type="match status" value="1"/>
</dbReference>
<feature type="domain" description="SAF" evidence="5">
    <location>
        <begin position="25"/>
        <end position="85"/>
    </location>
</feature>
<comment type="similarity">
    <text evidence="4">Belongs to the FlgA family.</text>
</comment>
<keyword evidence="6" id="KW-0282">Flagellum</keyword>
<feature type="chain" id="PRO_5018809111" description="Flagella basal body P-ring formation protein FlgA" evidence="4">
    <location>
        <begin position="19"/>
        <end position="149"/>
    </location>
</feature>
<dbReference type="Proteomes" id="UP000286100">
    <property type="component" value="Unassembled WGS sequence"/>
</dbReference>
<protein>
    <recommendedName>
        <fullName evidence="4">Flagella basal body P-ring formation protein FlgA</fullName>
    </recommendedName>
</protein>
<keyword evidence="6" id="KW-0966">Cell projection</keyword>
<evidence type="ECO:0000313" key="6">
    <source>
        <dbReference type="EMBL" id="RJF85748.1"/>
    </source>
</evidence>
<accession>A0A418W700</accession>
<feature type="signal peptide" evidence="4">
    <location>
        <begin position="1"/>
        <end position="18"/>
    </location>
</feature>
<comment type="subcellular location">
    <subcellularLocation>
        <location evidence="1 4">Periplasm</location>
    </subcellularLocation>
</comment>
<dbReference type="GO" id="GO:0042597">
    <property type="term" value="C:periplasmic space"/>
    <property type="evidence" value="ECO:0007669"/>
    <property type="project" value="UniProtKB-SubCell"/>
</dbReference>
<evidence type="ECO:0000256" key="1">
    <source>
        <dbReference type="ARBA" id="ARBA00004418"/>
    </source>
</evidence>
<keyword evidence="4" id="KW-1005">Bacterial flagellum biogenesis</keyword>
<name>A0A418W700_9SPHN</name>
<dbReference type="PANTHER" id="PTHR36307:SF1">
    <property type="entry name" value="FLAGELLA BASAL BODY P-RING FORMATION PROTEIN FLGA"/>
    <property type="match status" value="1"/>
</dbReference>